<dbReference type="Proteomes" id="UP000190135">
    <property type="component" value="Unassembled WGS sequence"/>
</dbReference>
<keyword evidence="1" id="KW-0812">Transmembrane</keyword>
<keyword evidence="1" id="KW-0472">Membrane</keyword>
<dbReference type="EMBL" id="FUXL01000021">
    <property type="protein sequence ID" value="SKA36717.1"/>
    <property type="molecule type" value="Genomic_DNA"/>
</dbReference>
<evidence type="ECO:0000256" key="1">
    <source>
        <dbReference type="SAM" id="Phobius"/>
    </source>
</evidence>
<proteinExistence type="predicted"/>
<evidence type="ECO:0000313" key="3">
    <source>
        <dbReference type="Proteomes" id="UP000190135"/>
    </source>
</evidence>
<dbReference type="STRING" id="1365950.SAMN05428963_1215"/>
<reference evidence="2 3" key="1">
    <citation type="submission" date="2017-02" db="EMBL/GenBank/DDBJ databases">
        <authorList>
            <person name="Peterson S.W."/>
        </authorList>
    </citation>
    <scope>NUCLEOTIDE SEQUENCE [LARGE SCALE GENOMIC DNA]</scope>
    <source>
        <strain evidence="2 3">USBA 369</strain>
    </source>
</reference>
<organism evidence="2 3">
    <name type="scientific">Consotaella salsifontis</name>
    <dbReference type="NCBI Taxonomy" id="1365950"/>
    <lineage>
        <taxon>Bacteria</taxon>
        <taxon>Pseudomonadati</taxon>
        <taxon>Pseudomonadota</taxon>
        <taxon>Alphaproteobacteria</taxon>
        <taxon>Hyphomicrobiales</taxon>
        <taxon>Aurantimonadaceae</taxon>
        <taxon>Consotaella</taxon>
    </lineage>
</organism>
<dbReference type="InterPro" id="IPR009937">
    <property type="entry name" value="Phage_holin_3_6"/>
</dbReference>
<evidence type="ECO:0000313" key="2">
    <source>
        <dbReference type="EMBL" id="SKA36717.1"/>
    </source>
</evidence>
<keyword evidence="1" id="KW-1133">Transmembrane helix</keyword>
<protein>
    <submittedName>
        <fullName evidence="2">Putative Holin-X, holin superfamily III</fullName>
    </submittedName>
</protein>
<sequence length="139" mass="15027">MAVDPQDTRPLDPQAARSIPDLISDLLRETTDLFRTEGQLIRAEIGDKIRQVEIAGGSLVAGAICLLVSLIVLAMALVTALAEFMHPGWAALIVGVVIAVVGVALLMKGRKDLEPSNLTPDRTAHQLRQDTRLAKEQVR</sequence>
<dbReference type="Pfam" id="PF07332">
    <property type="entry name" value="Phage_holin_3_6"/>
    <property type="match status" value="1"/>
</dbReference>
<dbReference type="AlphaFoldDB" id="A0A1T4T8G5"/>
<feature type="transmembrane region" description="Helical" evidence="1">
    <location>
        <begin position="59"/>
        <end position="82"/>
    </location>
</feature>
<dbReference type="OrthoDB" id="8253466at2"/>
<gene>
    <name evidence="2" type="ORF">SAMN05428963_1215</name>
</gene>
<accession>A0A1T4T8G5</accession>
<feature type="transmembrane region" description="Helical" evidence="1">
    <location>
        <begin position="88"/>
        <end position="107"/>
    </location>
</feature>
<keyword evidence="3" id="KW-1185">Reference proteome</keyword>
<name>A0A1T4T8G5_9HYPH</name>
<dbReference type="RefSeq" id="WP_078710253.1">
    <property type="nucleotide sequence ID" value="NZ_FUXL01000021.1"/>
</dbReference>